<dbReference type="InterPro" id="IPR000873">
    <property type="entry name" value="AMP-dep_synth/lig_dom"/>
</dbReference>
<feature type="region of interest" description="Disordered" evidence="4">
    <location>
        <begin position="626"/>
        <end position="649"/>
    </location>
</feature>
<dbReference type="Gene3D" id="3.40.50.12780">
    <property type="entry name" value="N-terminal domain of ligase-like"/>
    <property type="match status" value="1"/>
</dbReference>
<keyword evidence="3" id="KW-0443">Lipid metabolism</keyword>
<keyword evidence="7" id="KW-1185">Reference proteome</keyword>
<comment type="caution">
    <text evidence="6">The sequence shown here is derived from an EMBL/GenBank/DDBJ whole genome shotgun (WGS) entry which is preliminary data.</text>
</comment>
<dbReference type="Pfam" id="PF00501">
    <property type="entry name" value="AMP-binding"/>
    <property type="match status" value="1"/>
</dbReference>
<reference evidence="6 7" key="1">
    <citation type="submission" date="2012-05" db="EMBL/GenBank/DDBJ databases">
        <title>Recombination and specialization in a pathogen metapopulation.</title>
        <authorList>
            <person name="Gardiner A."/>
            <person name="Kemen E."/>
            <person name="Schultz-Larsen T."/>
            <person name="MacLean D."/>
            <person name="Van Oosterhout C."/>
            <person name="Jones J.D.G."/>
        </authorList>
    </citation>
    <scope>NUCLEOTIDE SEQUENCE [LARGE SCALE GENOMIC DNA]</scope>
    <source>
        <strain evidence="6 7">Ac Nc2</strain>
    </source>
</reference>
<evidence type="ECO:0000256" key="1">
    <source>
        <dbReference type="ARBA" id="ARBA00022598"/>
    </source>
</evidence>
<dbReference type="Proteomes" id="UP000053237">
    <property type="component" value="Unassembled WGS sequence"/>
</dbReference>
<evidence type="ECO:0000256" key="3">
    <source>
        <dbReference type="ARBA" id="ARBA00023098"/>
    </source>
</evidence>
<evidence type="ECO:0000256" key="4">
    <source>
        <dbReference type="SAM" id="MobiDB-lite"/>
    </source>
</evidence>
<gene>
    <name evidence="6" type="ORF">BN9_039920</name>
</gene>
<evidence type="ECO:0000313" key="7">
    <source>
        <dbReference type="Proteomes" id="UP000053237"/>
    </source>
</evidence>
<dbReference type="GO" id="GO:0004467">
    <property type="term" value="F:long-chain fatty acid-CoA ligase activity"/>
    <property type="evidence" value="ECO:0007669"/>
    <property type="project" value="TreeGrafter"/>
</dbReference>
<keyword evidence="2" id="KW-0276">Fatty acid metabolism</keyword>
<dbReference type="PANTHER" id="PTHR43272:SF32">
    <property type="entry name" value="AMP-DEPENDENT SYNTHETASE_LIGASE DOMAIN-CONTAINING PROTEIN"/>
    <property type="match status" value="1"/>
</dbReference>
<evidence type="ECO:0000259" key="5">
    <source>
        <dbReference type="Pfam" id="PF00501"/>
    </source>
</evidence>
<dbReference type="AlphaFoldDB" id="A0A024G8X5"/>
<evidence type="ECO:0000313" key="6">
    <source>
        <dbReference type="EMBL" id="CCI43208.1"/>
    </source>
</evidence>
<dbReference type="InParanoid" id="A0A024G8X5"/>
<name>A0A024G8X5_9STRA</name>
<dbReference type="EMBL" id="CAIX01000045">
    <property type="protein sequence ID" value="CCI43208.1"/>
    <property type="molecule type" value="Genomic_DNA"/>
</dbReference>
<dbReference type="SUPFAM" id="SSF56801">
    <property type="entry name" value="Acetyl-CoA synthetase-like"/>
    <property type="match status" value="1"/>
</dbReference>
<dbReference type="OrthoDB" id="3633556at2759"/>
<protein>
    <recommendedName>
        <fullName evidence="5">AMP-dependent synthetase/ligase domain-containing protein</fullName>
    </recommendedName>
</protein>
<dbReference type="GO" id="GO:0005783">
    <property type="term" value="C:endoplasmic reticulum"/>
    <property type="evidence" value="ECO:0007669"/>
    <property type="project" value="TreeGrafter"/>
</dbReference>
<dbReference type="STRING" id="65357.A0A024G8X5"/>
<dbReference type="PANTHER" id="PTHR43272">
    <property type="entry name" value="LONG-CHAIN-FATTY-ACID--COA LIGASE"/>
    <property type="match status" value="1"/>
</dbReference>
<accession>A0A024G8X5</accession>
<sequence length="778" mass="87031">MDSLDNTIWKAFEWTSRRFSDSIAITGREYPSTVHLIDKSSKTYEAKNYTWMQYKEQVEMLSNGLLRLGFCAGEGAIFSARSSMDMICLNMAVVACGGIVSHIHSTWTAEEICDALVPCANATLFILDELNENFISAIQALTKPRRPSEQSKVKFDSEIGRASDLASSRSTTPFRAVILLNDRFPPEELVMLNISTHIFHFPEFCEFASRNLQSDPATDHAEAELFSFPARTSQVKSDQCCVISFDYDPEGEIRGSCLSHDNILFTSMVLAKCFGPLTVSDRLISYLPLHHIASQVLEIYLPIASGMSIICAPSFREFMLVDIITKYKPTIFFANPETWGHISTQVYKAKGQANSFLYRWAKQRATSNSNKLRFGKYGMSRRRSLGYLVAKTLVLDNIKKKIGLQSCHTCYSVLAPLDLDLEGLFKTIDVPIYQLHGSPETTGFGAINYPHAWVFGSSGRALDGTRLYDSEVTHEVHYKGRNVFMGYVRPKASSRGRRTSVTTRKTIEAAFASKDEEKTDPVLEIQPQINPDGWYRSPQYGHLTPEGFLMITDTPRDFLVLSTGDCVPIKPFERALLQQPELERVVLVGDNRPFLSVLLFVKLRQNKSGGRSKATRHRTGHISANQSIISTPPRPGSTGSMGSASFTSQGAGSYGGHSGYHASRVATPSKTAAAYIGQNSSGLRRELSEDVIRFGQQIGSHARTIGDLIKCPAWAIHFDQVLQRLPHKCSLSHFRLRKWILMAEPFNVASGELHPVTGQVRRRFVNEKYRPLFDTIYS</sequence>
<feature type="compositionally biased region" description="Polar residues" evidence="4">
    <location>
        <begin position="637"/>
        <end position="649"/>
    </location>
</feature>
<evidence type="ECO:0000256" key="2">
    <source>
        <dbReference type="ARBA" id="ARBA00022832"/>
    </source>
</evidence>
<dbReference type="InterPro" id="IPR042099">
    <property type="entry name" value="ANL_N_sf"/>
</dbReference>
<proteinExistence type="predicted"/>
<feature type="domain" description="AMP-dependent synthetase/ligase" evidence="5">
    <location>
        <begin position="28"/>
        <end position="487"/>
    </location>
</feature>
<keyword evidence="1" id="KW-0436">Ligase</keyword>
<organism evidence="6 7">
    <name type="scientific">Albugo candida</name>
    <dbReference type="NCBI Taxonomy" id="65357"/>
    <lineage>
        <taxon>Eukaryota</taxon>
        <taxon>Sar</taxon>
        <taxon>Stramenopiles</taxon>
        <taxon>Oomycota</taxon>
        <taxon>Peronosporomycetes</taxon>
        <taxon>Albuginales</taxon>
        <taxon>Albuginaceae</taxon>
        <taxon>Albugo</taxon>
    </lineage>
</organism>
<dbReference type="GO" id="GO:0016020">
    <property type="term" value="C:membrane"/>
    <property type="evidence" value="ECO:0007669"/>
    <property type="project" value="TreeGrafter"/>
</dbReference>